<proteinExistence type="predicted"/>
<accession>A0A7C9V570</accession>
<evidence type="ECO:0000313" key="1">
    <source>
        <dbReference type="EMBL" id="NGN40183.1"/>
    </source>
</evidence>
<dbReference type="EMBL" id="JAAKZG010000002">
    <property type="protein sequence ID" value="NGN40183.1"/>
    <property type="molecule type" value="Genomic_DNA"/>
</dbReference>
<evidence type="ECO:0000313" key="2">
    <source>
        <dbReference type="Proteomes" id="UP000481252"/>
    </source>
</evidence>
<keyword evidence="2" id="KW-1185">Reference proteome</keyword>
<name>A0A7C9V570_9HYPH</name>
<dbReference type="AlphaFoldDB" id="A0A7C9V570"/>
<comment type="caution">
    <text evidence="1">The sequence shown here is derived from an EMBL/GenBank/DDBJ whole genome shotgun (WGS) entry which is preliminary data.</text>
</comment>
<organism evidence="1 2">
    <name type="scientific">Mesorhizobium zhangyense</name>
    <dbReference type="NCBI Taxonomy" id="1776730"/>
    <lineage>
        <taxon>Bacteria</taxon>
        <taxon>Pseudomonadati</taxon>
        <taxon>Pseudomonadota</taxon>
        <taxon>Alphaproteobacteria</taxon>
        <taxon>Hyphomicrobiales</taxon>
        <taxon>Phyllobacteriaceae</taxon>
        <taxon>Mesorhizobium</taxon>
    </lineage>
</organism>
<reference evidence="1 2" key="1">
    <citation type="submission" date="2020-02" db="EMBL/GenBank/DDBJ databases">
        <title>Genome sequence of the type strain CGMCC 1.15528 of Mesorhizobium zhangyense.</title>
        <authorList>
            <person name="Gao J."/>
            <person name="Sun J."/>
        </authorList>
    </citation>
    <scope>NUCLEOTIDE SEQUENCE [LARGE SCALE GENOMIC DNA]</scope>
    <source>
        <strain evidence="1 2">CGMCC 1.15528</strain>
    </source>
</reference>
<sequence length="143" mass="15947">MRHRNGSRAALANTSHNDDLVVPEIPRKEYFAQFMSELRKEMQAARAEEARLLQADKAHISGGGSLRKTPSGTDYILWGRIGTGGVPDLLNRIDDDIERCREPVIITGTAFSTRYRFSRWLLRNGHIARADLGEDGLVVAKSA</sequence>
<protein>
    <submittedName>
        <fullName evidence="1">Uncharacterized protein</fullName>
    </submittedName>
</protein>
<dbReference type="Proteomes" id="UP000481252">
    <property type="component" value="Unassembled WGS sequence"/>
</dbReference>
<dbReference type="RefSeq" id="WP_165114585.1">
    <property type="nucleotide sequence ID" value="NZ_JAAKZG010000002.1"/>
</dbReference>
<gene>
    <name evidence="1" type="ORF">G6N74_03825</name>
</gene>